<dbReference type="Proteomes" id="UP000232684">
    <property type="component" value="Unassembled WGS sequence"/>
</dbReference>
<dbReference type="Pfam" id="PF15447">
    <property type="entry name" value="NTS"/>
    <property type="match status" value="1"/>
</dbReference>
<feature type="compositionally biased region" description="Low complexity" evidence="2">
    <location>
        <begin position="854"/>
        <end position="867"/>
    </location>
</feature>
<dbReference type="FunFam" id="1.10.1900.40:FF:000002">
    <property type="entry name" value="Erythrocyte membrane protein 1, PfEMP1"/>
    <property type="match status" value="1"/>
</dbReference>
<dbReference type="InterPro" id="IPR008602">
    <property type="entry name" value="Duffy-antigen-binding"/>
</dbReference>
<evidence type="ECO:0000259" key="3">
    <source>
        <dbReference type="Pfam" id="PF03011"/>
    </source>
</evidence>
<dbReference type="GO" id="GO:0046789">
    <property type="term" value="F:host cell surface receptor binding"/>
    <property type="evidence" value="ECO:0007669"/>
    <property type="project" value="InterPro"/>
</dbReference>
<evidence type="ECO:0000259" key="6">
    <source>
        <dbReference type="Pfam" id="PF15447"/>
    </source>
</evidence>
<feature type="domain" description="Duffy-binding-like" evidence="9">
    <location>
        <begin position="330"/>
        <end position="488"/>
    </location>
</feature>
<evidence type="ECO:0000259" key="4">
    <source>
        <dbReference type="Pfam" id="PF05424"/>
    </source>
</evidence>
<evidence type="ECO:0000259" key="7">
    <source>
        <dbReference type="Pfam" id="PF18562"/>
    </source>
</evidence>
<dbReference type="InterPro" id="IPR049158">
    <property type="entry name" value="PfEMP1_CIDRalpha1_dom"/>
</dbReference>
<feature type="compositionally biased region" description="Pro residues" evidence="2">
    <location>
        <begin position="1798"/>
        <end position="1824"/>
    </location>
</feature>
<reference evidence="11 12" key="1">
    <citation type="submission" date="2017-11" db="EMBL/GenBank/DDBJ databases">
        <title>Plasmodium falciparum NF54 genome assembly.</title>
        <authorList>
            <person name="Bryant J.M."/>
            <person name="Baumgarten S."/>
            <person name="Scheidig-Benatar C."/>
            <person name="Scherf A."/>
        </authorList>
    </citation>
    <scope>NUCLEOTIDE SEQUENCE [LARGE SCALE GENOMIC DNA]</scope>
    <source>
        <strain evidence="11">NF54</strain>
    </source>
</reference>
<dbReference type="GO" id="GO:0016020">
    <property type="term" value="C:membrane"/>
    <property type="evidence" value="ECO:0007669"/>
    <property type="project" value="InterPro"/>
</dbReference>
<evidence type="ECO:0000256" key="2">
    <source>
        <dbReference type="SAM" id="MobiDB-lite"/>
    </source>
</evidence>
<feature type="compositionally biased region" description="Gly residues" evidence="2">
    <location>
        <begin position="939"/>
        <end position="948"/>
    </location>
</feature>
<dbReference type="SMR" id="A0A2I0BZT3"/>
<gene>
    <name evidence="11" type="ORF">CK202_1337</name>
    <name evidence="10" type="ORF">CYL21_1579</name>
</gene>
<comment type="caution">
    <text evidence="11">The sequence shown here is derived from an EMBL/GenBank/DDBJ whole genome shotgun (WGS) entry which is preliminary data.</text>
</comment>
<evidence type="ECO:0000256" key="1">
    <source>
        <dbReference type="SAM" id="Coils"/>
    </source>
</evidence>
<dbReference type="InterPro" id="IPR029211">
    <property type="entry name" value="PfEMP1_ATS"/>
</dbReference>
<feature type="region of interest" description="Disordered" evidence="2">
    <location>
        <begin position="1"/>
        <end position="46"/>
    </location>
</feature>
<feature type="coiled-coil region" evidence="1">
    <location>
        <begin position="2143"/>
        <end position="2170"/>
    </location>
</feature>
<feature type="compositionally biased region" description="Basic and acidic residues" evidence="2">
    <location>
        <begin position="1259"/>
        <end position="1288"/>
    </location>
</feature>
<dbReference type="FunFam" id="1.20.1310.20:FF:000001">
    <property type="entry name" value="Erythrocyte membrane protein 1, PfEMP1"/>
    <property type="match status" value="1"/>
</dbReference>
<evidence type="ECO:0000313" key="13">
    <source>
        <dbReference type="Proteomes" id="UP000754359"/>
    </source>
</evidence>
<dbReference type="InterPro" id="IPR029210">
    <property type="entry name" value="PfEMP1_NTS"/>
</dbReference>
<feature type="region of interest" description="Disordered" evidence="2">
    <location>
        <begin position="1773"/>
        <end position="1826"/>
    </location>
</feature>
<feature type="region of interest" description="Disordered" evidence="2">
    <location>
        <begin position="802"/>
        <end position="878"/>
    </location>
</feature>
<dbReference type="InterPro" id="IPR044932">
    <property type="entry name" value="PfEMP1_ATS_sf"/>
</dbReference>
<feature type="compositionally biased region" description="Polar residues" evidence="2">
    <location>
        <begin position="911"/>
        <end position="923"/>
    </location>
</feature>
<dbReference type="InterPro" id="IPR004258">
    <property type="entry name" value="DBL"/>
</dbReference>
<reference evidence="10 13" key="2">
    <citation type="submission" date="2018-05" db="EMBL/GenBank/DDBJ databases">
        <title>Genome assembly of Plasmodium falciparum NF54 DiCre.</title>
        <authorList>
            <person name="Baumgarten S."/>
            <person name="Treeck M."/>
            <person name="Scherf A."/>
        </authorList>
    </citation>
    <scope>NUCLEOTIDE SEQUENCE [LARGE SCALE GENOMIC DNA]</scope>
    <source>
        <strain evidence="10">NF54</strain>
    </source>
</reference>
<evidence type="ECO:0000259" key="8">
    <source>
        <dbReference type="Pfam" id="PF21807"/>
    </source>
</evidence>
<keyword evidence="1" id="KW-0175">Coiled coil</keyword>
<feature type="compositionally biased region" description="Acidic residues" evidence="2">
    <location>
        <begin position="819"/>
        <end position="853"/>
    </location>
</feature>
<feature type="domain" description="Duffy-binding-like" evidence="9">
    <location>
        <begin position="1315"/>
        <end position="1457"/>
    </location>
</feature>
<feature type="domain" description="Duffy-binding-like" evidence="3">
    <location>
        <begin position="645"/>
        <end position="801"/>
    </location>
</feature>
<feature type="domain" description="Cysteine-rich interdomain region 1 gamma" evidence="7">
    <location>
        <begin position="1498"/>
        <end position="1551"/>
    </location>
</feature>
<sequence>MAPTSGGGGTKDESAKHALDSIGKRVHAQVQNEAKQRSNGDLKGLLTSATLSGGESAFTENPCELIKEKREKLLGARGERNPCGNGSASEKRFSEVSGGECDDKKIEGNGRNNGGACAPYRRLSLCNKNFQKINNYDSSKAKHNLLVDVCMAANYEAQSLIPYHDQYDATYPGSDFSMCTMLARSFADIGDIIRGKDLYRGKKKKKQNGKETETERDQLESKLKEIFGDIYNELTNGRNGVKDHYQDTTDYFQLREDWWTANRHTVWKAITCGTHEGDTYFRPTCSNRQGPSQAHHYCRCNGDKPDDDKPNTDPPTYFDYVPQYLRWFEEWAEDFCRKKKKYVDIVKKYCRGVYNDVPRYCSRNGYDCEQTIYKKGYFVIDKGCINCLYACNPYVEWIEKQKEQFDKQKKKYTDEINEASRSSRRQKRGARSTGSSSNYDGYESKFYNILKDDYGTVDDFLKLLNKEKSCQAVKDNDGGTINFTEKNDDKNNNNKDKGTFYRSEYCQVCPDCGVKYNGSGWEEKKKNDQCNIKLYKPKKDAPHTPIKILKSGEGKEEIEKKLEAFCDKKDGGNSDSSLYDPWQCYQFDQLEKDEKEEGVDDRNYDNDVRTGGGLCILPNQKKNKEEGANTSEKDHDEIQKTFNPFFYYWVAHMLKDSIHWKKKLEKCLQNGTKTRCRNNEKCNKECECFQRWVEKKKTEWGKIKDHFKTQNIGDETNCDPIVTLEGVLKLQFLNEDSTQDKQNSLDSEELKHLKHLSEMLQETSGDGLTCGASDNEKETLMDKLIEHEEGIAKECLRKQNECEKKAKPEGRSDSHDDPQPPDDADNEDDLDDEDDEDEEEEVQVEDNTQEEGEQPVVPQQEEGSSSPTPAPAGPDVCDIVSQLFSDPSQFSDACTLKYVTGKNYGWKCIPSGNTSDTTGSESEATGARQRRDTDSSGDTTGGKDGATGGLCIPPRRRRLYVGGLSQWASQRTQGETSSQSGENLLEAFIQSAAIETFFLWHKYKAENTKTQGVGAGGADFLPATSSVATALAPGAVPSRPSLQLLSGVGVPGEPGMAPGVKSIPVPPLGVGVGGIPGVGALGGGALGPGGPVGLDGVPGQAQPLTLLRPGVLGNGLQSPQSRLRTLDGHFAGGESEDKTPQQWLQQGHIPPDFLRLMFYTLADYRDICIGGDRDIVGDTIVSNTEGSSSSKIKISEKIKEILNHDNKQEPAPKPSVEKTTPTEWWSQNGQHIWNGMICALTYTDSGGSITEDKDVRDKLIDKDTGKPQKNGDNDYTYEKVELKDDESGPKGNDTIQPATLKDFVEIPTYFRWLHEWGSDFCGKRARMLKDVKDNCRNIDKAGHHYCSGDGYDCTRDVIERNDKFVDLNCLGCYKQCRKYKKWIDIKFVEYHNQEKKYKDEYGKLTKDKSSDDKKLEGYKCAENFLKELKHCKPSEDNNDQDNKINFDKPEKTFNPSKYCKACPVYGVKYIGGNYIPNEEKDYKSKKGRVKKENDTIPKNIEVLVLGRKGEEKDKDKHLHDACKNTGLFEVARYEQWNCQKKKGIDQCKITKFANDIDFDKDIVFNEFFQRWLRYFVQDYNKLKDKINPCTKKETEKEKEKSYKCTQGCNDKCECVKEWLSKKKQEWTQIKTLYKQYSKISDQEIAFRVKSYFVDQGLFDNDYKKAQEVVEKPCDKEKLWGCTGDNLKEGEDPGKCHMGDFITNLISKLQKKIDDCNKNQAQNSVETQPSDENTAQCQDTHPDDEEDLLLEENENQVAQPNICPNQVEDKKIEEEVEKCETAQTTAEETAAAGGERQTPPAPAPAAPPSPPRPLPKPKPPKPDLPPALKNAMLSSTIMWSVGIGFAAFTYFFLKKKTKASVGNLFQILQIPKGDYDIPTLKSSNRYIPYASDRYKGKTYIYMEGDSSGDEKYAFMSDTTDVTSSESEYEELDVNDIYVPGSPKYKTLIEVVLEPSGNNTPTSDIPSDNTPTPQPITDDEWNQLKHDFISNMLQNTQNTEPNILHDNVDNNTHPTMSRHNMDQKPFIMSIHDRNLFSGEEYNYDMFNSGNNPINISDSTNSMDSLTSNNHSPYNDKNDLYSGIDLINDALSGNHIDIYDEMLKRKENELFGTQHHPKNITSNRVVTQTSSDDPIHNQLNLFHTWLDRHRDMCEKLKNDNERLAKLKEEWENETHSGDINSGIPSGNHVLNTDVSIQIHMDNPKPINEFTNMDTSPDKSTMDTIIDDLEKYNEPYYYDFYEYDIYYDVNDDDKTSMDNNNNLVNKNNPVDSNSSTYNHHNPADINKTFVDINNHNQHPIEKPTKIQIEMNSNNREVDEQQYPIADIWNI</sequence>
<feature type="domain" description="Plasmodium falciparum erythrocyte membrane protein 1 acidic terminal segment" evidence="5">
    <location>
        <begin position="1835"/>
        <end position="2326"/>
    </location>
</feature>
<dbReference type="SUPFAM" id="SSF140924">
    <property type="entry name" value="Duffy binding domain-like"/>
    <property type="match status" value="4"/>
</dbReference>
<dbReference type="EMBL" id="NYMT01000003">
    <property type="protein sequence ID" value="PKC48690.1"/>
    <property type="molecule type" value="Genomic_DNA"/>
</dbReference>
<feature type="domain" description="Duffy-antigen binding" evidence="4">
    <location>
        <begin position="115"/>
        <end position="326"/>
    </location>
</feature>
<feature type="domain" description="PfEMP1 CIDRalpha1" evidence="8">
    <location>
        <begin position="544"/>
        <end position="588"/>
    </location>
</feature>
<dbReference type="InterPro" id="IPR054595">
    <property type="entry name" value="DBL_C"/>
</dbReference>
<protein>
    <submittedName>
        <fullName evidence="11">Erythrocyte membrane protein 1</fullName>
    </submittedName>
</protein>
<dbReference type="Pfam" id="PF21807">
    <property type="entry name" value="PfEMP1_CIDRalpha1_dom"/>
    <property type="match status" value="1"/>
</dbReference>
<dbReference type="Pfam" id="PF03011">
    <property type="entry name" value="PFEMP"/>
    <property type="match status" value="2"/>
</dbReference>
<dbReference type="Pfam" id="PF05424">
    <property type="entry name" value="Duffy_binding"/>
    <property type="match status" value="3"/>
</dbReference>
<dbReference type="Pfam" id="PF18562">
    <property type="entry name" value="CIDR1_gamma"/>
    <property type="match status" value="1"/>
</dbReference>
<feature type="region of interest" description="Disordered" evidence="2">
    <location>
        <begin position="414"/>
        <end position="438"/>
    </location>
</feature>
<dbReference type="FunFam" id="1.20.58.830:FF:000009">
    <property type="entry name" value="Erythrocyte membrane protein 1, PfEMP1"/>
    <property type="match status" value="1"/>
</dbReference>
<organism evidence="11 12">
    <name type="scientific">Plasmodium falciparum (isolate NF54)</name>
    <dbReference type="NCBI Taxonomy" id="5843"/>
    <lineage>
        <taxon>Eukaryota</taxon>
        <taxon>Sar</taxon>
        <taxon>Alveolata</taxon>
        <taxon>Apicomplexa</taxon>
        <taxon>Aconoidasida</taxon>
        <taxon>Haemosporida</taxon>
        <taxon>Plasmodiidae</taxon>
        <taxon>Plasmodium</taxon>
        <taxon>Plasmodium (Laverania)</taxon>
    </lineage>
</organism>
<evidence type="ECO:0000313" key="12">
    <source>
        <dbReference type="Proteomes" id="UP000232684"/>
    </source>
</evidence>
<evidence type="ECO:0000313" key="11">
    <source>
        <dbReference type="EMBL" id="PKC48690.1"/>
    </source>
</evidence>
<dbReference type="Gene3D" id="1.20.58.1930">
    <property type="match status" value="1"/>
</dbReference>
<feature type="compositionally biased region" description="Basic and acidic residues" evidence="2">
    <location>
        <begin position="802"/>
        <end position="818"/>
    </location>
</feature>
<evidence type="ECO:0000313" key="10">
    <source>
        <dbReference type="EMBL" id="KAF4329958.1"/>
    </source>
</evidence>
<name>A0A2I0BZT3_PLAFO</name>
<dbReference type="Gene3D" id="1.20.1310.20">
    <property type="entry name" value="Duffy-antigen binding domain"/>
    <property type="match status" value="3"/>
</dbReference>
<dbReference type="Proteomes" id="UP000754359">
    <property type="component" value="Unassembled WGS sequence"/>
</dbReference>
<feature type="compositionally biased region" description="Basic and acidic residues" evidence="2">
    <location>
        <begin position="10"/>
        <end position="23"/>
    </location>
</feature>
<feature type="compositionally biased region" description="Low complexity" evidence="2">
    <location>
        <begin position="1780"/>
        <end position="1797"/>
    </location>
</feature>
<dbReference type="EMBL" id="QFXU01000010">
    <property type="protein sequence ID" value="KAF4329958.1"/>
    <property type="molecule type" value="Genomic_DNA"/>
</dbReference>
<evidence type="ECO:0000259" key="9">
    <source>
        <dbReference type="Pfam" id="PF22672"/>
    </source>
</evidence>
<feature type="domain" description="Duffy-binding-like" evidence="3">
    <location>
        <begin position="1567"/>
        <end position="1722"/>
    </location>
</feature>
<dbReference type="Pfam" id="PF22672">
    <property type="entry name" value="DBL_C"/>
    <property type="match status" value="2"/>
</dbReference>
<accession>A0A2I0BZT3</accession>
<dbReference type="InterPro" id="IPR042202">
    <property type="entry name" value="Duffy-ag-bd_sf"/>
</dbReference>
<dbReference type="Pfam" id="PF15445">
    <property type="entry name" value="ATS"/>
    <property type="match status" value="1"/>
</dbReference>
<dbReference type="Gene3D" id="1.10.1900.40">
    <property type="entry name" value="Acidic terminal segments, variant surface antigen of PfEMP1"/>
    <property type="match status" value="2"/>
</dbReference>
<feature type="compositionally biased region" description="Polar residues" evidence="2">
    <location>
        <begin position="1719"/>
        <end position="1738"/>
    </location>
</feature>
<feature type="region of interest" description="Disordered" evidence="2">
    <location>
        <begin position="907"/>
        <end position="953"/>
    </location>
</feature>
<feature type="domain" description="Plasmodium falciparum erythrocyte membrane protein-1 N-terminal segment" evidence="6">
    <location>
        <begin position="14"/>
        <end position="50"/>
    </location>
</feature>
<dbReference type="Gene3D" id="1.20.58.830">
    <property type="match status" value="3"/>
</dbReference>
<dbReference type="FunFam" id="1.20.58.1930:FF:000001">
    <property type="entry name" value="Erythrocyte membrane protein 1, PfEMP1"/>
    <property type="match status" value="1"/>
</dbReference>
<evidence type="ECO:0000259" key="5">
    <source>
        <dbReference type="Pfam" id="PF15445"/>
    </source>
</evidence>
<feature type="domain" description="Duffy-antigen binding" evidence="4">
    <location>
        <begin position="949"/>
        <end position="1011"/>
    </location>
</feature>
<dbReference type="FunFam" id="1.20.58.830:FF:000002">
    <property type="entry name" value="Erythrocyte membrane protein 1, PfEMP1"/>
    <property type="match status" value="1"/>
</dbReference>
<dbReference type="FunFam" id="1.20.58.830:FF:000004">
    <property type="entry name" value="Erythrocyte membrane protein 1, PfEMP1"/>
    <property type="match status" value="1"/>
</dbReference>
<feature type="region of interest" description="Disordered" evidence="2">
    <location>
        <begin position="1719"/>
        <end position="1740"/>
    </location>
</feature>
<feature type="region of interest" description="Disordered" evidence="2">
    <location>
        <begin position="1259"/>
        <end position="1296"/>
    </location>
</feature>
<dbReference type="InterPro" id="IPR041480">
    <property type="entry name" value="CIDR1_gamma"/>
</dbReference>
<dbReference type="VEuPathDB" id="PlasmoDB:PfNF54_040018600"/>
<feature type="domain" description="Duffy-antigen binding" evidence="4">
    <location>
        <begin position="1137"/>
        <end position="1255"/>
    </location>
</feature>
<proteinExistence type="predicted"/>